<evidence type="ECO:0000256" key="2">
    <source>
        <dbReference type="SAM" id="SignalP"/>
    </source>
</evidence>
<dbReference type="Pfam" id="PF14016">
    <property type="entry name" value="DUF4232"/>
    <property type="match status" value="1"/>
</dbReference>
<gene>
    <name evidence="4" type="ORF">EDF64_11237</name>
</gene>
<reference evidence="4 5" key="1">
    <citation type="submission" date="2019-03" db="EMBL/GenBank/DDBJ databases">
        <title>Genomic analyses of the natural microbiome of Caenorhabditis elegans.</title>
        <authorList>
            <person name="Samuel B."/>
        </authorList>
    </citation>
    <scope>NUCLEOTIDE SEQUENCE [LARGE SCALE GENOMIC DNA]</scope>
    <source>
        <strain evidence="4 5">JUb65</strain>
    </source>
</reference>
<comment type="caution">
    <text evidence="4">The sequence shown here is derived from an EMBL/GenBank/DDBJ whole genome shotgun (WGS) entry which is preliminary data.</text>
</comment>
<feature type="signal peptide" evidence="2">
    <location>
        <begin position="1"/>
        <end position="19"/>
    </location>
</feature>
<protein>
    <submittedName>
        <fullName evidence="4">Uncharacterized protein DUF4232</fullName>
    </submittedName>
</protein>
<dbReference type="AlphaFoldDB" id="A0A4R6DDX2"/>
<evidence type="ECO:0000259" key="3">
    <source>
        <dbReference type="Pfam" id="PF14016"/>
    </source>
</evidence>
<name>A0A4R6DDX2_9MICO</name>
<keyword evidence="2" id="KW-0732">Signal</keyword>
<sequence length="191" mass="19784">MQQLTLRGTVIATLVVALAVTSAGCTSSTRPTGRDHEHVQSLRSPRCHDSSLSASVSGRDGTALPPRPTDEGAVLLAVVFTNEGDHSCVLQGWPTARLVSHGSPFGPDALEIRAVPSPAVTLRPAKRAQVYVALHAGESPIDCVEAEPEALAVVLPHSESTLTAGLPTGYLGSTCRAETATLIGIQAVLPL</sequence>
<evidence type="ECO:0000313" key="5">
    <source>
        <dbReference type="Proteomes" id="UP000295764"/>
    </source>
</evidence>
<dbReference type="Proteomes" id="UP000295764">
    <property type="component" value="Unassembled WGS sequence"/>
</dbReference>
<evidence type="ECO:0000313" key="4">
    <source>
        <dbReference type="EMBL" id="TDN42394.1"/>
    </source>
</evidence>
<dbReference type="RefSeq" id="WP_071293500.1">
    <property type="nucleotide sequence ID" value="NZ_SNVW01000012.1"/>
</dbReference>
<accession>A0A4R6DDX2</accession>
<feature type="region of interest" description="Disordered" evidence="1">
    <location>
        <begin position="25"/>
        <end position="68"/>
    </location>
</feature>
<dbReference type="PROSITE" id="PS51257">
    <property type="entry name" value="PROKAR_LIPOPROTEIN"/>
    <property type="match status" value="1"/>
</dbReference>
<dbReference type="InterPro" id="IPR025326">
    <property type="entry name" value="DUF4232"/>
</dbReference>
<proteinExistence type="predicted"/>
<feature type="domain" description="DUF4232" evidence="3">
    <location>
        <begin position="47"/>
        <end position="175"/>
    </location>
</feature>
<evidence type="ECO:0000256" key="1">
    <source>
        <dbReference type="SAM" id="MobiDB-lite"/>
    </source>
</evidence>
<feature type="chain" id="PRO_5039368390" evidence="2">
    <location>
        <begin position="20"/>
        <end position="191"/>
    </location>
</feature>
<organism evidence="4 5">
    <name type="scientific">Curtobacterium flaccumfaciens</name>
    <dbReference type="NCBI Taxonomy" id="2035"/>
    <lineage>
        <taxon>Bacteria</taxon>
        <taxon>Bacillati</taxon>
        <taxon>Actinomycetota</taxon>
        <taxon>Actinomycetes</taxon>
        <taxon>Micrococcales</taxon>
        <taxon>Microbacteriaceae</taxon>
        <taxon>Curtobacterium</taxon>
    </lineage>
</organism>
<dbReference type="OrthoDB" id="3268346at2"/>
<dbReference type="EMBL" id="SNVW01000012">
    <property type="protein sequence ID" value="TDN42394.1"/>
    <property type="molecule type" value="Genomic_DNA"/>
</dbReference>